<dbReference type="Proteomes" id="UP001305606">
    <property type="component" value="Chromosome"/>
</dbReference>
<dbReference type="Pfam" id="PF08982">
    <property type="entry name" value="AtaL"/>
    <property type="match status" value="1"/>
</dbReference>
<dbReference type="RefSeq" id="WP_311038693.1">
    <property type="nucleotide sequence ID" value="NZ_CP117522.1"/>
</dbReference>
<sequence>MAIIISHSALINDSTTDSQDGISTDSQDGISYDALWETLLRKAEYPVDYVAQISECRIVERYPDGFLREAVFFGKDIVRERVTPRRDRWRIDFEVLDDPRFTAVINELDQDPEGRFRYTVSVVLSERSAQRITEVEGLLAETDAGVLETARQTAETLRKVTLGTAAA</sequence>
<dbReference type="EMBL" id="CP117522">
    <property type="protein sequence ID" value="WNF00297.1"/>
    <property type="molecule type" value="Genomic_DNA"/>
</dbReference>
<proteinExistence type="predicted"/>
<reference evidence="1 2" key="1">
    <citation type="submission" date="2023-02" db="EMBL/GenBank/DDBJ databases">
        <title>Streptomyces sp. SCA4-21 with antifungal activity against Fusarium oxysporum f. sp. cubense, Streptomyces sp. SCA2-17 with antifungal activity against Fusarium oxysporum f. sp. cubense.</title>
        <authorList>
            <person name="Qi D."/>
        </authorList>
    </citation>
    <scope>NUCLEOTIDE SEQUENCE [LARGE SCALE GENOMIC DNA]</scope>
    <source>
        <strain evidence="1 2">SCA4-21</strain>
    </source>
</reference>
<organism evidence="1 2">
    <name type="scientific">Streptomyces luomodiensis</name>
    <dbReference type="NCBI Taxonomy" id="3026192"/>
    <lineage>
        <taxon>Bacteria</taxon>
        <taxon>Bacillati</taxon>
        <taxon>Actinomycetota</taxon>
        <taxon>Actinomycetes</taxon>
        <taxon>Kitasatosporales</taxon>
        <taxon>Streptomycetaceae</taxon>
        <taxon>Streptomyces</taxon>
    </lineage>
</organism>
<name>A0ABY9V5Y9_9ACTN</name>
<dbReference type="Gene3D" id="3.30.530.20">
    <property type="match status" value="1"/>
</dbReference>
<dbReference type="InterPro" id="IPR015075">
    <property type="entry name" value="AtaL"/>
</dbReference>
<evidence type="ECO:0000313" key="1">
    <source>
        <dbReference type="EMBL" id="WNF00297.1"/>
    </source>
</evidence>
<dbReference type="InterPro" id="IPR023393">
    <property type="entry name" value="START-like_dom_sf"/>
</dbReference>
<keyword evidence="2" id="KW-1185">Reference proteome</keyword>
<gene>
    <name evidence="1" type="ORF">PS467_35750</name>
</gene>
<dbReference type="SUPFAM" id="SSF55961">
    <property type="entry name" value="Bet v1-like"/>
    <property type="match status" value="1"/>
</dbReference>
<protein>
    <submittedName>
        <fullName evidence="1">DUF1857 family protein</fullName>
    </submittedName>
</protein>
<accession>A0ABY9V5Y9</accession>
<evidence type="ECO:0000313" key="2">
    <source>
        <dbReference type="Proteomes" id="UP001305606"/>
    </source>
</evidence>